<dbReference type="PANTHER" id="PTHR30537:SF1">
    <property type="entry name" value="HTH-TYPE TRANSCRIPTIONAL REGULATOR PGRR"/>
    <property type="match status" value="1"/>
</dbReference>
<dbReference type="InterPro" id="IPR036390">
    <property type="entry name" value="WH_DNA-bd_sf"/>
</dbReference>
<keyword evidence="10" id="KW-1185">Reference proteome</keyword>
<dbReference type="SUPFAM" id="SSF46785">
    <property type="entry name" value="Winged helix' DNA-binding domain"/>
    <property type="match status" value="1"/>
</dbReference>
<evidence type="ECO:0000256" key="7">
    <source>
        <dbReference type="ARBA" id="ARBA00083243"/>
    </source>
</evidence>
<dbReference type="InterPro" id="IPR005119">
    <property type="entry name" value="LysR_subst-bd"/>
</dbReference>
<dbReference type="GO" id="GO:0043565">
    <property type="term" value="F:sequence-specific DNA binding"/>
    <property type="evidence" value="ECO:0007669"/>
    <property type="project" value="TreeGrafter"/>
</dbReference>
<dbReference type="AlphaFoldDB" id="A0A1X7CL82"/>
<protein>
    <recommendedName>
        <fullName evidence="6">HTH-type transcriptional regulator TtuA</fullName>
    </recommendedName>
    <alternativeName>
        <fullName evidence="7">Tartrate utilization transcriptional regulator</fullName>
    </alternativeName>
</protein>
<dbReference type="STRING" id="464029.SAMN02982989_0445"/>
<feature type="domain" description="HTH lysR-type" evidence="8">
    <location>
        <begin position="4"/>
        <end position="61"/>
    </location>
</feature>
<proteinExistence type="inferred from homology"/>
<dbReference type="FunFam" id="1.10.10.10:FF:000001">
    <property type="entry name" value="LysR family transcriptional regulator"/>
    <property type="match status" value="1"/>
</dbReference>
<reference evidence="10" key="1">
    <citation type="submission" date="2017-04" db="EMBL/GenBank/DDBJ databases">
        <authorList>
            <person name="Varghese N."/>
            <person name="Submissions S."/>
        </authorList>
    </citation>
    <scope>NUCLEOTIDE SEQUENCE [LARGE SCALE GENOMIC DNA]</scope>
    <source>
        <strain evidence="10">B4P</strain>
    </source>
</reference>
<dbReference type="EMBL" id="FXAF01000001">
    <property type="protein sequence ID" value="SME98153.1"/>
    <property type="molecule type" value="Genomic_DNA"/>
</dbReference>
<evidence type="ECO:0000259" key="8">
    <source>
        <dbReference type="PROSITE" id="PS50931"/>
    </source>
</evidence>
<evidence type="ECO:0000256" key="5">
    <source>
        <dbReference type="ARBA" id="ARBA00054626"/>
    </source>
</evidence>
<dbReference type="Gene3D" id="1.10.10.10">
    <property type="entry name" value="Winged helix-like DNA-binding domain superfamily/Winged helix DNA-binding domain"/>
    <property type="match status" value="1"/>
</dbReference>
<comment type="similarity">
    <text evidence="1">Belongs to the LysR transcriptional regulatory family.</text>
</comment>
<dbReference type="Pfam" id="PF03466">
    <property type="entry name" value="LysR_substrate"/>
    <property type="match status" value="1"/>
</dbReference>
<accession>A0A1X7CL82</accession>
<sequence>MARPTLTDLAALVAVAEHRSFRKAADVLGVSRSSLSHAIAALERNLGVRLLHRTTRSVAPTEAGERLLRRLTPVLQDLDQAIDAVADDGGHPSGTLRINGGEEAMRQLLRLVVPVFLERYPHVSLDLMTDGRLVDIVEQGFDAGLRLAEAVPQDMIAVPLGKDFRFLAVASPSYLAGAGQLLTPDDLRHHQCIRQRLPSGKLYRWEFERHGQEIAIDVAGAMTLNHTTLMIEAAADGLGIAYVPEMAARPWLETGRLIALLEDWSPAVGGLRLYYSSHRHVPATLRAFIDVMKGVR</sequence>
<dbReference type="GO" id="GO:0006351">
    <property type="term" value="P:DNA-templated transcription"/>
    <property type="evidence" value="ECO:0007669"/>
    <property type="project" value="TreeGrafter"/>
</dbReference>
<dbReference type="RefSeq" id="WP_085419748.1">
    <property type="nucleotide sequence ID" value="NZ_FXAF01000001.1"/>
</dbReference>
<evidence type="ECO:0000256" key="2">
    <source>
        <dbReference type="ARBA" id="ARBA00023015"/>
    </source>
</evidence>
<organism evidence="9 10">
    <name type="scientific">Xaviernesmea oryzae</name>
    <dbReference type="NCBI Taxonomy" id="464029"/>
    <lineage>
        <taxon>Bacteria</taxon>
        <taxon>Pseudomonadati</taxon>
        <taxon>Pseudomonadota</taxon>
        <taxon>Alphaproteobacteria</taxon>
        <taxon>Hyphomicrobiales</taxon>
        <taxon>Rhizobiaceae</taxon>
        <taxon>Rhizobium/Agrobacterium group</taxon>
        <taxon>Xaviernesmea</taxon>
    </lineage>
</organism>
<evidence type="ECO:0000256" key="6">
    <source>
        <dbReference type="ARBA" id="ARBA00067332"/>
    </source>
</evidence>
<dbReference type="InterPro" id="IPR058163">
    <property type="entry name" value="LysR-type_TF_proteobact-type"/>
</dbReference>
<gene>
    <name evidence="9" type="ORF">SAMN02982989_0445</name>
</gene>
<dbReference type="PROSITE" id="PS50931">
    <property type="entry name" value="HTH_LYSR"/>
    <property type="match status" value="1"/>
</dbReference>
<dbReference type="InterPro" id="IPR036388">
    <property type="entry name" value="WH-like_DNA-bd_sf"/>
</dbReference>
<name>A0A1X7CL82_9HYPH</name>
<evidence type="ECO:0000256" key="1">
    <source>
        <dbReference type="ARBA" id="ARBA00009437"/>
    </source>
</evidence>
<dbReference type="InterPro" id="IPR000847">
    <property type="entry name" value="LysR_HTH_N"/>
</dbReference>
<evidence type="ECO:0000256" key="3">
    <source>
        <dbReference type="ARBA" id="ARBA00023125"/>
    </source>
</evidence>
<keyword evidence="4" id="KW-0804">Transcription</keyword>
<dbReference type="PANTHER" id="PTHR30537">
    <property type="entry name" value="HTH-TYPE TRANSCRIPTIONAL REGULATOR"/>
    <property type="match status" value="1"/>
</dbReference>
<dbReference type="CDD" id="cd08474">
    <property type="entry name" value="PBP2_CrgA_like_5"/>
    <property type="match status" value="1"/>
</dbReference>
<dbReference type="SUPFAM" id="SSF53850">
    <property type="entry name" value="Periplasmic binding protein-like II"/>
    <property type="match status" value="1"/>
</dbReference>
<dbReference type="Proteomes" id="UP000192903">
    <property type="component" value="Unassembled WGS sequence"/>
</dbReference>
<evidence type="ECO:0000256" key="4">
    <source>
        <dbReference type="ARBA" id="ARBA00023163"/>
    </source>
</evidence>
<dbReference type="Gene3D" id="3.40.190.290">
    <property type="match status" value="1"/>
</dbReference>
<evidence type="ECO:0000313" key="9">
    <source>
        <dbReference type="EMBL" id="SME98153.1"/>
    </source>
</evidence>
<dbReference type="OrthoDB" id="9813056at2"/>
<keyword evidence="3 9" id="KW-0238">DNA-binding</keyword>
<comment type="function">
    <text evidence="5">Transcriptional regulator of the ttuABCDE tartrate utilization operon.</text>
</comment>
<dbReference type="GO" id="GO:0003700">
    <property type="term" value="F:DNA-binding transcription factor activity"/>
    <property type="evidence" value="ECO:0007669"/>
    <property type="project" value="InterPro"/>
</dbReference>
<keyword evidence="2" id="KW-0805">Transcription regulation</keyword>
<evidence type="ECO:0000313" key="10">
    <source>
        <dbReference type="Proteomes" id="UP000192903"/>
    </source>
</evidence>
<dbReference type="Pfam" id="PF00126">
    <property type="entry name" value="HTH_1"/>
    <property type="match status" value="1"/>
</dbReference>